<evidence type="ECO:0000259" key="3">
    <source>
        <dbReference type="Pfam" id="PF00501"/>
    </source>
</evidence>
<comment type="similarity">
    <text evidence="1">Belongs to the ATP-dependent AMP-binding enzyme family.</text>
</comment>
<dbReference type="EMBL" id="JAKRRX010000122">
    <property type="protein sequence ID" value="MCW8335545.1"/>
    <property type="molecule type" value="Genomic_DNA"/>
</dbReference>
<dbReference type="Pfam" id="PF00501">
    <property type="entry name" value="AMP-binding"/>
    <property type="match status" value="1"/>
</dbReference>
<dbReference type="SUPFAM" id="SSF56801">
    <property type="entry name" value="Acetyl-CoA synthetase-like"/>
    <property type="match status" value="1"/>
</dbReference>
<dbReference type="RefSeq" id="WP_265688690.1">
    <property type="nucleotide sequence ID" value="NZ_JAKRRX010000122.1"/>
</dbReference>
<dbReference type="InterPro" id="IPR000873">
    <property type="entry name" value="AMP-dep_synth/lig_dom"/>
</dbReference>
<dbReference type="GO" id="GO:0016405">
    <property type="term" value="F:CoA-ligase activity"/>
    <property type="evidence" value="ECO:0007669"/>
    <property type="project" value="TreeGrafter"/>
</dbReference>
<gene>
    <name evidence="4" type="ORF">MD483_17180</name>
</gene>
<feature type="domain" description="AMP-dependent synthetase/ligase" evidence="3">
    <location>
        <begin position="8"/>
        <end position="282"/>
    </location>
</feature>
<organism evidence="4 5">
    <name type="scientific">Vibrio paucivorans</name>
    <dbReference type="NCBI Taxonomy" id="2829489"/>
    <lineage>
        <taxon>Bacteria</taxon>
        <taxon>Pseudomonadati</taxon>
        <taxon>Pseudomonadota</taxon>
        <taxon>Gammaproteobacteria</taxon>
        <taxon>Vibrionales</taxon>
        <taxon>Vibrionaceae</taxon>
        <taxon>Vibrio</taxon>
    </lineage>
</organism>
<dbReference type="PANTHER" id="PTHR24096:SF149">
    <property type="entry name" value="AMP-BINDING DOMAIN-CONTAINING PROTEIN-RELATED"/>
    <property type="match status" value="1"/>
</dbReference>
<sequence>MINLATALQRSATCSPDKTAIICGDVELSYQEFNDISSKIASALIEQGVEKGDKVALSCFNIPYFPLVYFGILKAGACVVPLNVLLKSREIAYHLKDADAKFYFCFEGTSQLPMATEAIEAFKQVDSCKQLCILTADQTALEHQGFPTLSALIATAEPIAQAANTQSDDTAVILYTSGTTGLPKGAELTHSNMLTNALVSNDLMSATFDDVHIITLPLFHSFGQTVHMNAAVVSGATMVLVPQFTPDGVLSLIDKYKVTLFAGVPTMYIALLATETEADISSL</sequence>
<name>A0A9X3HT47_9VIBR</name>
<dbReference type="InterPro" id="IPR020845">
    <property type="entry name" value="AMP-binding_CS"/>
</dbReference>
<keyword evidence="5" id="KW-1185">Reference proteome</keyword>
<reference evidence="4" key="1">
    <citation type="submission" date="2022-02" db="EMBL/GenBank/DDBJ databases">
        <title>Vibrio sp. nov., a new bacterium isolated from Bohai sea, China.</title>
        <authorList>
            <person name="Yuan Y."/>
        </authorList>
    </citation>
    <scope>NUCLEOTIDE SEQUENCE</scope>
    <source>
        <strain evidence="4">DBSS07</strain>
    </source>
</reference>
<dbReference type="InterPro" id="IPR042099">
    <property type="entry name" value="ANL_N_sf"/>
</dbReference>
<dbReference type="PROSITE" id="PS00455">
    <property type="entry name" value="AMP_BINDING"/>
    <property type="match status" value="1"/>
</dbReference>
<dbReference type="AlphaFoldDB" id="A0A9X3HT47"/>
<proteinExistence type="inferred from homology"/>
<dbReference type="Proteomes" id="UP001155586">
    <property type="component" value="Unassembled WGS sequence"/>
</dbReference>
<dbReference type="Gene3D" id="3.40.50.12780">
    <property type="entry name" value="N-terminal domain of ligase-like"/>
    <property type="match status" value="1"/>
</dbReference>
<evidence type="ECO:0000256" key="1">
    <source>
        <dbReference type="ARBA" id="ARBA00006432"/>
    </source>
</evidence>
<evidence type="ECO:0000313" key="4">
    <source>
        <dbReference type="EMBL" id="MCW8335545.1"/>
    </source>
</evidence>
<protein>
    <submittedName>
        <fullName evidence="4">AMP-binding protein</fullName>
    </submittedName>
</protein>
<accession>A0A9X3HT47</accession>
<keyword evidence="2" id="KW-0436">Ligase</keyword>
<evidence type="ECO:0000256" key="2">
    <source>
        <dbReference type="ARBA" id="ARBA00022598"/>
    </source>
</evidence>
<comment type="caution">
    <text evidence="4">The sequence shown here is derived from an EMBL/GenBank/DDBJ whole genome shotgun (WGS) entry which is preliminary data.</text>
</comment>
<feature type="non-terminal residue" evidence="4">
    <location>
        <position position="283"/>
    </location>
</feature>
<evidence type="ECO:0000313" key="5">
    <source>
        <dbReference type="Proteomes" id="UP001155586"/>
    </source>
</evidence>
<dbReference type="PANTHER" id="PTHR24096">
    <property type="entry name" value="LONG-CHAIN-FATTY-ACID--COA LIGASE"/>
    <property type="match status" value="1"/>
</dbReference>